<dbReference type="Gene3D" id="1.10.390.10">
    <property type="entry name" value="Neutral Protease Domain 2"/>
    <property type="match status" value="1"/>
</dbReference>
<evidence type="ECO:0000256" key="2">
    <source>
        <dbReference type="ARBA" id="ARBA00022670"/>
    </source>
</evidence>
<dbReference type="PANTHER" id="PTHR33794:SF1">
    <property type="entry name" value="BACILLOLYSIN"/>
    <property type="match status" value="1"/>
</dbReference>
<evidence type="ECO:0000259" key="11">
    <source>
        <dbReference type="Pfam" id="PF02868"/>
    </source>
</evidence>
<comment type="similarity">
    <text evidence="1">Belongs to the peptidase M4 family.</text>
</comment>
<dbReference type="EMBL" id="FNBA01000002">
    <property type="protein sequence ID" value="SDE80192.1"/>
    <property type="molecule type" value="Genomic_DNA"/>
</dbReference>
<dbReference type="Pfam" id="PF18962">
    <property type="entry name" value="Por_Secre_tail"/>
    <property type="match status" value="1"/>
</dbReference>
<dbReference type="GO" id="GO:0006508">
    <property type="term" value="P:proteolysis"/>
    <property type="evidence" value="ECO:0007669"/>
    <property type="project" value="UniProtKB-KW"/>
</dbReference>
<sequence>MTQFNPRKTYRILFVFILLLSTGNLFSQKKGAKPTIHEGITQTVPSLVILDASQQYSTKNSKQIFKEIFHLSSENRFTKVKVNKGKGDYVHEKHQQFFKDIKVEGGISTLHTQNGLVTSISSELYRIDNSFNSNPSLSANEAFNLAIEHTGATTYLWEDAASAEELGYEKPVGELVILPTFYGDDTILKLAYKFEIFTLVPMGGGDLYMDANSGEALFFNNRVKHYDTIGHDGSSYEKVAIATCEEEPRQNTTESLVAATAATRYSGTRTIETRNEGANYSLNYDANQIYTRNAYNQGPGNGVPPYIANYTEFLDTDNNWTAGEFHNANKDDAALDAHWGAMMVYDYWNAEHGRDSYDGAGSQIRSYVHVDTDYDNAFWYYNTMSYGDGSGNSNPGSGLFDALTCLDVAAHELGHGVTEYTANLAYQRESGGMNEGFSDIWGAAIEHFAKGTGTDANPDANVWAIGEEIMRNGSASLRSMSNPKSQGQPDTYGGTYWINPNCGTPSDANDYCGVHTNSGVLNHWFYLVTVGGSGTNDVADTYNVTGIGMTKASTIAYDVLDNYLGANSTYADARDFSIQSATVLYGDCSQELVTITDAWHAVGVGAVYSGGAPSLTLSASTTCVTSGTTTLSGGTATGGVYSGLGVTDDGNGTTFTFDPTVAGVGTHTITYTRACGAGSASDTDTIEVTDGLPVLICKDISVTLDGGGDISITASDVVSNLEYDTTSYTLDTSGTFSPETITGTTLSLGDDAGSSLLPIGFDFDFYGTTYSNFYIASNGFISFDNDGTSGAVSYTPTALADGGAPNNMIALVWDDLSPNQSGTIKYETIGIAPNRKLIVDFIDVPLYTASPPSAYEVTSQLQLFEGSQRIEIHTSKATNGGTSRTQGIENATGTAATPTTGRNLANWSLPDGSSDYVAYVPSNTGSIVDNCGNPVTLSVNKTDFTCKDIGDVTVTITADDGNGGISTCDATVTVVGPTTVFTGSWDNGTPNSTKKAIFSNNYSTSVADIDACVCEITNNAIITVGAGEYMKVDGNITVDAGSSLMIQHEGSVVQGDDSAIVSNNGSITVEKITPTLAEKTFMIMGSPMTSETREDVYNTAYIVRHHNTANFVPNPDVAAAFPSAENFADDNGNNWLTHTGGLAPAEGYMVFPQPNTTGSGSFTHNYTQGTLNNGVIAYPLVYHTDQNSSPNILSNPYASAIDADAFYADAANTAIDVLYFWEHITPLSLTYPGYNPANFSMGDISMYSEVMGGIPAANGGTTPNSIIASGQGFGVKAASAGITATFNNAMRVTGPNDTYRRPMASERDRLWINVYNDSYGLGSTTLIGFSENTTATFEANADIKRLATPVSLYSELATGEELAINALSAFEVEASVGLSFSTQVKESQNYRISLQDVDGLHIETATVYLIDTLTGSVTNLSEGDYTFQSGEATYSERFKVVFQNQILGTNDIALDAVSVYPNPAQNVLYVVSPNSAIVNTAVYDIQGRKVLTTKNTNDSTVEVPVSTLSNALYFVEITTEAGVVTKRIIKE</sequence>
<dbReference type="InterPro" id="IPR023612">
    <property type="entry name" value="Peptidase_M4"/>
</dbReference>
<dbReference type="Pfam" id="PF07504">
    <property type="entry name" value="FTP"/>
    <property type="match status" value="1"/>
</dbReference>
<evidence type="ECO:0000256" key="7">
    <source>
        <dbReference type="ARBA" id="ARBA00023049"/>
    </source>
</evidence>
<accession>A0A1G7FWP2</accession>
<dbReference type="InterPro" id="IPR026444">
    <property type="entry name" value="Secre_tail"/>
</dbReference>
<dbReference type="NCBIfam" id="TIGR04183">
    <property type="entry name" value="Por_Secre_tail"/>
    <property type="match status" value="1"/>
</dbReference>
<feature type="region of interest" description="Disordered" evidence="9">
    <location>
        <begin position="877"/>
        <end position="903"/>
    </location>
</feature>
<evidence type="ECO:0000313" key="14">
    <source>
        <dbReference type="EMBL" id="SDE80192.1"/>
    </source>
</evidence>
<gene>
    <name evidence="14" type="ORF">SAMN05421855_102822</name>
</gene>
<dbReference type="InterPro" id="IPR050728">
    <property type="entry name" value="Zinc_Metalloprotease_M4"/>
</dbReference>
<evidence type="ECO:0000256" key="3">
    <source>
        <dbReference type="ARBA" id="ARBA00022723"/>
    </source>
</evidence>
<dbReference type="Proteomes" id="UP000199321">
    <property type="component" value="Unassembled WGS sequence"/>
</dbReference>
<feature type="compositionally biased region" description="Low complexity" evidence="9">
    <location>
        <begin position="891"/>
        <end position="901"/>
    </location>
</feature>
<keyword evidence="6" id="KW-0862">Zinc</keyword>
<dbReference type="PANTHER" id="PTHR33794">
    <property type="entry name" value="BACILLOLYSIN"/>
    <property type="match status" value="1"/>
</dbReference>
<dbReference type="GO" id="GO:0046872">
    <property type="term" value="F:metal ion binding"/>
    <property type="evidence" value="ECO:0007669"/>
    <property type="project" value="UniProtKB-KW"/>
</dbReference>
<dbReference type="InterPro" id="IPR001570">
    <property type="entry name" value="Peptidase_M4_C_domain"/>
</dbReference>
<dbReference type="Pfam" id="PF02868">
    <property type="entry name" value="Peptidase_M4_C"/>
    <property type="match status" value="1"/>
</dbReference>
<feature type="domain" description="Peptidase M4 C-terminal" evidence="11">
    <location>
        <begin position="422"/>
        <end position="604"/>
    </location>
</feature>
<evidence type="ECO:0000259" key="12">
    <source>
        <dbReference type="Pfam" id="PF07504"/>
    </source>
</evidence>
<proteinExistence type="inferred from homology"/>
<evidence type="ECO:0000259" key="10">
    <source>
        <dbReference type="Pfam" id="PF01447"/>
    </source>
</evidence>
<keyword evidence="4" id="KW-0732">Signal</keyword>
<evidence type="ECO:0000256" key="6">
    <source>
        <dbReference type="ARBA" id="ARBA00022833"/>
    </source>
</evidence>
<keyword evidence="2" id="KW-0645">Protease</keyword>
<dbReference type="InterPro" id="IPR011096">
    <property type="entry name" value="FTP_domain"/>
</dbReference>
<dbReference type="SUPFAM" id="SSF55486">
    <property type="entry name" value="Metalloproteases ('zincins'), catalytic domain"/>
    <property type="match status" value="1"/>
</dbReference>
<reference evidence="14 15" key="1">
    <citation type="submission" date="2016-10" db="EMBL/GenBank/DDBJ databases">
        <authorList>
            <person name="de Groot N.N."/>
        </authorList>
    </citation>
    <scope>NUCLEOTIDE SEQUENCE [LARGE SCALE GENOMIC DNA]</scope>
    <source>
        <strain evidence="14 15">DSM 16195</strain>
    </source>
</reference>
<dbReference type="STRING" id="227084.SAMN05421855_102822"/>
<keyword evidence="3" id="KW-0479">Metal-binding</keyword>
<feature type="compositionally biased region" description="Polar residues" evidence="9">
    <location>
        <begin position="877"/>
        <end position="889"/>
    </location>
</feature>
<keyword evidence="7" id="KW-0482">Metalloprotease</keyword>
<feature type="active site" evidence="8">
    <location>
        <position position="412"/>
    </location>
</feature>
<dbReference type="InterPro" id="IPR027268">
    <property type="entry name" value="Peptidase_M4/M1_CTD_sf"/>
</dbReference>
<feature type="active site" description="Proton donor" evidence="8">
    <location>
        <position position="515"/>
    </location>
</feature>
<evidence type="ECO:0000256" key="9">
    <source>
        <dbReference type="SAM" id="MobiDB-lite"/>
    </source>
</evidence>
<dbReference type="Pfam" id="PF01447">
    <property type="entry name" value="Peptidase_M4"/>
    <property type="match status" value="1"/>
</dbReference>
<feature type="domain" description="FTP" evidence="12">
    <location>
        <begin position="77"/>
        <end position="123"/>
    </location>
</feature>
<dbReference type="CDD" id="cd09597">
    <property type="entry name" value="M4_TLP"/>
    <property type="match status" value="1"/>
</dbReference>
<keyword evidence="5" id="KW-0378">Hydrolase</keyword>
<dbReference type="PRINTS" id="PR00730">
    <property type="entry name" value="THERMOLYSIN"/>
</dbReference>
<feature type="domain" description="Secretion system C-terminal sorting" evidence="13">
    <location>
        <begin position="1459"/>
        <end position="1529"/>
    </location>
</feature>
<evidence type="ECO:0000313" key="15">
    <source>
        <dbReference type="Proteomes" id="UP000199321"/>
    </source>
</evidence>
<organism evidence="14 15">
    <name type="scientific">Ulvibacter litoralis</name>
    <dbReference type="NCBI Taxonomy" id="227084"/>
    <lineage>
        <taxon>Bacteria</taxon>
        <taxon>Pseudomonadati</taxon>
        <taxon>Bacteroidota</taxon>
        <taxon>Flavobacteriia</taxon>
        <taxon>Flavobacteriales</taxon>
        <taxon>Flavobacteriaceae</taxon>
        <taxon>Ulvibacter</taxon>
    </lineage>
</organism>
<dbReference type="RefSeq" id="WP_093143868.1">
    <property type="nucleotide sequence ID" value="NZ_FNBA01000002.1"/>
</dbReference>
<dbReference type="InterPro" id="IPR013856">
    <property type="entry name" value="Peptidase_M4_domain"/>
</dbReference>
<feature type="domain" description="Peptidase M4" evidence="10">
    <location>
        <begin position="260"/>
        <end position="419"/>
    </location>
</feature>
<dbReference type="GO" id="GO:0004222">
    <property type="term" value="F:metalloendopeptidase activity"/>
    <property type="evidence" value="ECO:0007669"/>
    <property type="project" value="InterPro"/>
</dbReference>
<evidence type="ECO:0000256" key="8">
    <source>
        <dbReference type="PIRSR" id="PIRSR623612-1"/>
    </source>
</evidence>
<evidence type="ECO:0000256" key="5">
    <source>
        <dbReference type="ARBA" id="ARBA00022801"/>
    </source>
</evidence>
<evidence type="ECO:0000259" key="13">
    <source>
        <dbReference type="Pfam" id="PF18962"/>
    </source>
</evidence>
<keyword evidence="15" id="KW-1185">Reference proteome</keyword>
<evidence type="ECO:0000256" key="4">
    <source>
        <dbReference type="ARBA" id="ARBA00022729"/>
    </source>
</evidence>
<dbReference type="Gene3D" id="3.10.450.490">
    <property type="match status" value="1"/>
</dbReference>
<protein>
    <submittedName>
        <fullName evidence="14">Por secretion system C-terminal sorting domain-containing protein</fullName>
    </submittedName>
</protein>
<dbReference type="Gene3D" id="3.10.170.10">
    <property type="match status" value="1"/>
</dbReference>
<name>A0A1G7FWP2_9FLAO</name>
<dbReference type="OrthoDB" id="9792152at2"/>
<evidence type="ECO:0000256" key="1">
    <source>
        <dbReference type="ARBA" id="ARBA00009388"/>
    </source>
</evidence>